<evidence type="ECO:0000256" key="7">
    <source>
        <dbReference type="ARBA" id="ARBA00023242"/>
    </source>
</evidence>
<dbReference type="AlphaFoldDB" id="A0A1E3QMV0"/>
<dbReference type="STRING" id="984486.A0A1E3QMV0"/>
<dbReference type="Gene3D" id="1.10.10.1340">
    <property type="entry name" value="Mediator of RNA polymerase II, submodule Med31 (Soh1)"/>
    <property type="match status" value="1"/>
</dbReference>
<dbReference type="PANTHER" id="PTHR13186">
    <property type="entry name" value="MEDIATOR OF RNA POLYMERASE II TRANSCRIPTION SUBUNIT 31"/>
    <property type="match status" value="1"/>
</dbReference>
<comment type="subunit">
    <text evidence="8">Component of the Mediator complex.</text>
</comment>
<keyword evidence="6 8" id="KW-0804">Transcription</keyword>
<evidence type="ECO:0000256" key="4">
    <source>
        <dbReference type="ARBA" id="ARBA00023015"/>
    </source>
</evidence>
<proteinExistence type="inferred from homology"/>
<evidence type="ECO:0000256" key="5">
    <source>
        <dbReference type="ARBA" id="ARBA00023159"/>
    </source>
</evidence>
<evidence type="ECO:0000313" key="11">
    <source>
        <dbReference type="Proteomes" id="UP000094336"/>
    </source>
</evidence>
<evidence type="ECO:0000256" key="3">
    <source>
        <dbReference type="ARBA" id="ARBA00019660"/>
    </source>
</evidence>
<dbReference type="RefSeq" id="XP_018984374.1">
    <property type="nucleotide sequence ID" value="XM_019129184.1"/>
</dbReference>
<dbReference type="EMBL" id="KV454433">
    <property type="protein sequence ID" value="ODQ79046.1"/>
    <property type="molecule type" value="Genomic_DNA"/>
</dbReference>
<dbReference type="GO" id="GO:0003712">
    <property type="term" value="F:transcription coregulator activity"/>
    <property type="evidence" value="ECO:0007669"/>
    <property type="project" value="InterPro"/>
</dbReference>
<dbReference type="Pfam" id="PF05669">
    <property type="entry name" value="Med31"/>
    <property type="match status" value="1"/>
</dbReference>
<keyword evidence="5 8" id="KW-0010">Activator</keyword>
<dbReference type="Proteomes" id="UP000094336">
    <property type="component" value="Unassembled WGS sequence"/>
</dbReference>
<accession>A0A1E3QMV0</accession>
<comment type="function">
    <text evidence="8">Component of the Mediator complex, a coactivator involved in the regulated transcription of nearly all RNA polymerase II-dependent genes. Mediator functions as a bridge to convey information from gene-specific regulatory proteins to the basal RNA polymerase II transcription machinery. Mediator is recruited to promoters by direct interactions with regulatory proteins and serves as a scaffold for the assembly of a functional preinitiation complex with RNA polymerase II and the general transcription factors.</text>
</comment>
<evidence type="ECO:0000256" key="2">
    <source>
        <dbReference type="ARBA" id="ARBA00006378"/>
    </source>
</evidence>
<evidence type="ECO:0000256" key="8">
    <source>
        <dbReference type="RuleBase" id="RU364129"/>
    </source>
</evidence>
<evidence type="ECO:0000313" key="10">
    <source>
        <dbReference type="EMBL" id="ODQ79046.1"/>
    </source>
</evidence>
<evidence type="ECO:0000256" key="9">
    <source>
        <dbReference type="SAM" id="MobiDB-lite"/>
    </source>
</evidence>
<comment type="similarity">
    <text evidence="2 8">Belongs to the Mediator complex subunit 31 family.</text>
</comment>
<feature type="compositionally biased region" description="Polar residues" evidence="9">
    <location>
        <begin position="127"/>
        <end position="141"/>
    </location>
</feature>
<comment type="subcellular location">
    <subcellularLocation>
        <location evidence="1 8">Nucleus</location>
    </subcellularLocation>
</comment>
<evidence type="ECO:0000256" key="1">
    <source>
        <dbReference type="ARBA" id="ARBA00004123"/>
    </source>
</evidence>
<evidence type="ECO:0000256" key="6">
    <source>
        <dbReference type="ARBA" id="ARBA00023163"/>
    </source>
</evidence>
<organism evidence="10 11">
    <name type="scientific">Babjeviella inositovora NRRL Y-12698</name>
    <dbReference type="NCBI Taxonomy" id="984486"/>
    <lineage>
        <taxon>Eukaryota</taxon>
        <taxon>Fungi</taxon>
        <taxon>Dikarya</taxon>
        <taxon>Ascomycota</taxon>
        <taxon>Saccharomycotina</taxon>
        <taxon>Pichiomycetes</taxon>
        <taxon>Serinales incertae sedis</taxon>
        <taxon>Babjeviella</taxon>
    </lineage>
</organism>
<dbReference type="GeneID" id="30147037"/>
<keyword evidence="11" id="KW-1185">Reference proteome</keyword>
<dbReference type="GO" id="GO:0006355">
    <property type="term" value="P:regulation of DNA-templated transcription"/>
    <property type="evidence" value="ECO:0007669"/>
    <property type="project" value="InterPro"/>
</dbReference>
<dbReference type="OrthoDB" id="10257739at2759"/>
<name>A0A1E3QMV0_9ASCO</name>
<keyword evidence="7 8" id="KW-0539">Nucleus</keyword>
<gene>
    <name evidence="10" type="ORF">BABINDRAFT_162118</name>
</gene>
<feature type="region of interest" description="Disordered" evidence="9">
    <location>
        <begin position="110"/>
        <end position="141"/>
    </location>
</feature>
<dbReference type="GO" id="GO:0016592">
    <property type="term" value="C:mediator complex"/>
    <property type="evidence" value="ECO:0007669"/>
    <property type="project" value="EnsemblFungi"/>
</dbReference>
<dbReference type="InterPro" id="IPR038089">
    <property type="entry name" value="Med31_sf"/>
</dbReference>
<dbReference type="InterPro" id="IPR008831">
    <property type="entry name" value="Mediator_Med31"/>
</dbReference>
<keyword evidence="4 8" id="KW-0805">Transcription regulation</keyword>
<sequence length="141" mass="16126">MADPLPTRWEIELEFVQALANIQYLNFLAQNKYLSDPQFLSYLKYLEYWRHPDYAKFLVYPNCLHILTLLQNEEFRTQILRADVAGAIMNDMVNRWQEPSSVFSALTPVDDLSGKTEKGDEEAEAPSNGTVLPTVSVNSPV</sequence>
<reference evidence="11" key="1">
    <citation type="submission" date="2016-05" db="EMBL/GenBank/DDBJ databases">
        <title>Comparative genomics of biotechnologically important yeasts.</title>
        <authorList>
            <consortium name="DOE Joint Genome Institute"/>
            <person name="Riley R."/>
            <person name="Haridas S."/>
            <person name="Wolfe K.H."/>
            <person name="Lopes M.R."/>
            <person name="Hittinger C.T."/>
            <person name="Goker M."/>
            <person name="Salamov A."/>
            <person name="Wisecaver J."/>
            <person name="Long T.M."/>
            <person name="Aerts A.L."/>
            <person name="Barry K."/>
            <person name="Choi C."/>
            <person name="Clum A."/>
            <person name="Coughlan A.Y."/>
            <person name="Deshpande S."/>
            <person name="Douglass A.P."/>
            <person name="Hanson S.J."/>
            <person name="Klenk H.-P."/>
            <person name="Labutti K."/>
            <person name="Lapidus A."/>
            <person name="Lindquist E."/>
            <person name="Lipzen A."/>
            <person name="Meier-Kolthoff J.P."/>
            <person name="Ohm R.A."/>
            <person name="Otillar R.P."/>
            <person name="Pangilinan J."/>
            <person name="Peng Y."/>
            <person name="Rokas A."/>
            <person name="Rosa C.A."/>
            <person name="Scheuner C."/>
            <person name="Sibirny A.A."/>
            <person name="Slot J.C."/>
            <person name="Stielow J.B."/>
            <person name="Sun H."/>
            <person name="Kurtzman C.P."/>
            <person name="Blackwell M."/>
            <person name="Grigoriev I.V."/>
            <person name="Jeffries T.W."/>
        </authorList>
    </citation>
    <scope>NUCLEOTIDE SEQUENCE [LARGE SCALE GENOMIC DNA]</scope>
    <source>
        <strain evidence="11">NRRL Y-12698</strain>
    </source>
</reference>
<protein>
    <recommendedName>
        <fullName evidence="3 8">Mediator of RNA polymerase II transcription subunit 31</fullName>
    </recommendedName>
</protein>